<dbReference type="GO" id="GO:0061630">
    <property type="term" value="F:ubiquitin protein ligase activity"/>
    <property type="evidence" value="ECO:0007669"/>
    <property type="project" value="UniProtKB-EC"/>
</dbReference>
<evidence type="ECO:0000256" key="14">
    <source>
        <dbReference type="ARBA" id="ARBA00023242"/>
    </source>
</evidence>
<keyword evidence="7 15" id="KW-0479">Metal-binding</keyword>
<dbReference type="GO" id="GO:0030915">
    <property type="term" value="C:Smc5-Smc6 complex"/>
    <property type="evidence" value="ECO:0007669"/>
    <property type="project" value="UniProtKB-UniRule"/>
</dbReference>
<keyword evidence="12 15" id="KW-0233">DNA recombination</keyword>
<feature type="region of interest" description="Disordered" evidence="16">
    <location>
        <begin position="257"/>
        <end position="318"/>
    </location>
</feature>
<evidence type="ECO:0000256" key="2">
    <source>
        <dbReference type="ARBA" id="ARBA00004123"/>
    </source>
</evidence>
<dbReference type="OMA" id="WPGDKFV"/>
<evidence type="ECO:0000256" key="15">
    <source>
        <dbReference type="RuleBase" id="RU368018"/>
    </source>
</evidence>
<name>A0A7N0UR88_KALFE</name>
<evidence type="ECO:0000256" key="10">
    <source>
        <dbReference type="ARBA" id="ARBA00022786"/>
    </source>
</evidence>
<dbReference type="AlphaFoldDB" id="A0A7N0UR88"/>
<keyword evidence="13 15" id="KW-0234">DNA repair</keyword>
<keyword evidence="14 15" id="KW-0539">Nucleus</keyword>
<evidence type="ECO:0000256" key="5">
    <source>
        <dbReference type="ARBA" id="ARBA00019422"/>
    </source>
</evidence>
<evidence type="ECO:0000256" key="3">
    <source>
        <dbReference type="ARBA" id="ARBA00010258"/>
    </source>
</evidence>
<dbReference type="Pfam" id="PF08746">
    <property type="entry name" value="zf-RING-like"/>
    <property type="match status" value="1"/>
</dbReference>
<accession>A0A7N0UR88</accession>
<dbReference type="GO" id="GO:0005634">
    <property type="term" value="C:nucleus"/>
    <property type="evidence" value="ECO:0007669"/>
    <property type="project" value="UniProtKB-SubCell"/>
</dbReference>
<keyword evidence="6 15" id="KW-0808">Transferase</keyword>
<evidence type="ECO:0000256" key="8">
    <source>
        <dbReference type="ARBA" id="ARBA00022763"/>
    </source>
</evidence>
<dbReference type="PANTHER" id="PTHR20973">
    <property type="entry name" value="NON-SMC ELEMENT 1-RELATED"/>
    <property type="match status" value="1"/>
</dbReference>
<evidence type="ECO:0000256" key="11">
    <source>
        <dbReference type="ARBA" id="ARBA00022833"/>
    </source>
</evidence>
<dbReference type="Gene3D" id="3.30.40.10">
    <property type="entry name" value="Zinc/RING finger domain, C3HC4 (zinc finger)"/>
    <property type="match status" value="1"/>
</dbReference>
<evidence type="ECO:0000256" key="1">
    <source>
        <dbReference type="ARBA" id="ARBA00000900"/>
    </source>
</evidence>
<dbReference type="InterPro" id="IPR014857">
    <property type="entry name" value="Nse1_RING_C4HC3-type"/>
</dbReference>
<keyword evidence="10 15" id="KW-0833">Ubl conjugation pathway</keyword>
<comment type="subunit">
    <text evidence="15">Component of the Smc5-Smc6 complex.</text>
</comment>
<sequence>MSALGWQHHTLIQSLLSRGPTSEKEFHDMFEGVSKKNPVNYPRIFNDVLLKINKELSYVQFELRGCRNQYDGEVYYGVVNNVADEQSKLGTKYTVPQIAFYKGVIEAIAQDGTAQGCISSIDALNLRLESQMTATNSESQGAAVPAALKYFSISQKEKTLDEFVRDKWLCHTSDGNIGLGVRSFLDLRSWFRGNDVPPCEVCNEAGVKAELCRNPDCKARIHQYCLKKKFGRTRAEKVCPCCQTPWPYVMTKAEALEEMDEPSQPTQTELPQTQPTAGPSRKRQRPTKSERVEDDGAGPSQPCSQPPARATRRSSRLR</sequence>
<dbReference type="CDD" id="cd16493">
    <property type="entry name" value="RING-CH-C4HC3_NSE1"/>
    <property type="match status" value="1"/>
</dbReference>
<dbReference type="GO" id="GO:0000724">
    <property type="term" value="P:double-strand break repair via homologous recombination"/>
    <property type="evidence" value="ECO:0007669"/>
    <property type="project" value="TreeGrafter"/>
</dbReference>
<evidence type="ECO:0000313" key="19">
    <source>
        <dbReference type="Proteomes" id="UP000594263"/>
    </source>
</evidence>
<keyword evidence="8 15" id="KW-0227">DNA damage</keyword>
<reference evidence="18" key="1">
    <citation type="submission" date="2021-01" db="UniProtKB">
        <authorList>
            <consortium name="EnsemblPlants"/>
        </authorList>
    </citation>
    <scope>IDENTIFICATION</scope>
</reference>
<dbReference type="FunFam" id="3.90.1150.220:FF:000002">
    <property type="entry name" value="Non-structural maintenance of chromosomes element 1"/>
    <property type="match status" value="1"/>
</dbReference>
<dbReference type="Proteomes" id="UP000594263">
    <property type="component" value="Unplaced"/>
</dbReference>
<dbReference type="InterPro" id="IPR013083">
    <property type="entry name" value="Znf_RING/FYVE/PHD"/>
</dbReference>
<dbReference type="EC" id="2.3.2.27" evidence="4 15"/>
<keyword evidence="11 15" id="KW-0862">Zinc</keyword>
<dbReference type="PANTHER" id="PTHR20973:SF0">
    <property type="entry name" value="NON-STRUCTURAL MAINTENANCE OF CHROMOSOMES ELEMENT 1 HOMOLOG"/>
    <property type="match status" value="1"/>
</dbReference>
<organism evidence="18 19">
    <name type="scientific">Kalanchoe fedtschenkoi</name>
    <name type="common">Lavender scallops</name>
    <name type="synonym">South American air plant</name>
    <dbReference type="NCBI Taxonomy" id="63787"/>
    <lineage>
        <taxon>Eukaryota</taxon>
        <taxon>Viridiplantae</taxon>
        <taxon>Streptophyta</taxon>
        <taxon>Embryophyta</taxon>
        <taxon>Tracheophyta</taxon>
        <taxon>Spermatophyta</taxon>
        <taxon>Magnoliopsida</taxon>
        <taxon>eudicotyledons</taxon>
        <taxon>Gunneridae</taxon>
        <taxon>Pentapetalae</taxon>
        <taxon>Saxifragales</taxon>
        <taxon>Crassulaceae</taxon>
        <taxon>Kalanchoe</taxon>
    </lineage>
</organism>
<dbReference type="Gene3D" id="3.90.1150.220">
    <property type="match status" value="1"/>
</dbReference>
<dbReference type="Gramene" id="Kaladp0081s0181.1.v1.1">
    <property type="protein sequence ID" value="Kaladp0081s0181.1.v1.1"/>
    <property type="gene ID" value="Kaladp0081s0181.v1.1"/>
</dbReference>
<evidence type="ECO:0000256" key="16">
    <source>
        <dbReference type="SAM" id="MobiDB-lite"/>
    </source>
</evidence>
<evidence type="ECO:0000256" key="13">
    <source>
        <dbReference type="ARBA" id="ARBA00023204"/>
    </source>
</evidence>
<comment type="subcellular location">
    <subcellularLocation>
        <location evidence="2 15">Nucleus</location>
    </subcellularLocation>
</comment>
<keyword evidence="19" id="KW-1185">Reference proteome</keyword>
<dbReference type="InterPro" id="IPR036388">
    <property type="entry name" value="WH-like_DNA-bd_sf"/>
</dbReference>
<evidence type="ECO:0000256" key="9">
    <source>
        <dbReference type="ARBA" id="ARBA00022771"/>
    </source>
</evidence>
<evidence type="ECO:0000256" key="12">
    <source>
        <dbReference type="ARBA" id="ARBA00023172"/>
    </source>
</evidence>
<dbReference type="Pfam" id="PF07574">
    <property type="entry name" value="SMC_Nse1"/>
    <property type="match status" value="1"/>
</dbReference>
<keyword evidence="9 15" id="KW-0863">Zinc-finger</keyword>
<feature type="compositionally biased region" description="Low complexity" evidence="16">
    <location>
        <begin position="262"/>
        <end position="276"/>
    </location>
</feature>
<evidence type="ECO:0000256" key="4">
    <source>
        <dbReference type="ARBA" id="ARBA00012483"/>
    </source>
</evidence>
<comment type="catalytic activity">
    <reaction evidence="1 15">
        <text>S-ubiquitinyl-[E2 ubiquitin-conjugating enzyme]-L-cysteine + [acceptor protein]-L-lysine = [E2 ubiquitin-conjugating enzyme]-L-cysteine + N(6)-ubiquitinyl-[acceptor protein]-L-lysine.</text>
        <dbReference type="EC" id="2.3.2.27"/>
    </reaction>
</comment>
<dbReference type="EnsemblPlants" id="Kaladp0081s0181.1.v1.1">
    <property type="protein sequence ID" value="Kaladp0081s0181.1.v1.1"/>
    <property type="gene ID" value="Kaladp0081s0181.v1.1"/>
</dbReference>
<evidence type="ECO:0000259" key="17">
    <source>
        <dbReference type="Pfam" id="PF08746"/>
    </source>
</evidence>
<dbReference type="Gene3D" id="1.10.10.10">
    <property type="entry name" value="Winged helix-like DNA-binding domain superfamily/Winged helix DNA-binding domain"/>
    <property type="match status" value="1"/>
</dbReference>
<evidence type="ECO:0000313" key="18">
    <source>
        <dbReference type="EnsemblPlants" id="Kaladp0081s0181.1.v1.1"/>
    </source>
</evidence>
<evidence type="ECO:0000256" key="7">
    <source>
        <dbReference type="ARBA" id="ARBA00022723"/>
    </source>
</evidence>
<evidence type="ECO:0000256" key="6">
    <source>
        <dbReference type="ARBA" id="ARBA00022679"/>
    </source>
</evidence>
<protein>
    <recommendedName>
        <fullName evidence="5 15">Non-structural maintenance of chromosomes element 1 homolog</fullName>
        <ecNumber evidence="4 15">2.3.2.27</ecNumber>
    </recommendedName>
</protein>
<feature type="domain" description="Non-structural maintenance of chromosomes element 1 RING C4HC3-type" evidence="17">
    <location>
        <begin position="199"/>
        <end position="242"/>
    </location>
</feature>
<dbReference type="GO" id="GO:0008270">
    <property type="term" value="F:zinc ion binding"/>
    <property type="evidence" value="ECO:0007669"/>
    <property type="project" value="UniProtKB-KW"/>
</dbReference>
<dbReference type="InterPro" id="IPR011513">
    <property type="entry name" value="Nse1"/>
</dbReference>
<proteinExistence type="inferred from homology"/>
<comment type="similarity">
    <text evidence="3 15">Belongs to the NSE1 family.</text>
</comment>